<gene>
    <name evidence="4" type="ORF">GSLYS_00010105001</name>
</gene>
<dbReference type="InterPro" id="IPR000845">
    <property type="entry name" value="Nucleoside_phosphorylase_d"/>
</dbReference>
<dbReference type="PANTHER" id="PTHR43691:SF11">
    <property type="entry name" value="FI09636P-RELATED"/>
    <property type="match status" value="1"/>
</dbReference>
<protein>
    <recommendedName>
        <fullName evidence="3">Nucleoside phosphorylase domain-containing protein</fullName>
    </recommendedName>
</protein>
<dbReference type="GO" id="GO:0004850">
    <property type="term" value="F:uridine phosphorylase activity"/>
    <property type="evidence" value="ECO:0007669"/>
    <property type="project" value="InterPro"/>
</dbReference>
<organism evidence="4 5">
    <name type="scientific">Lymnaea stagnalis</name>
    <name type="common">Great pond snail</name>
    <name type="synonym">Helix stagnalis</name>
    <dbReference type="NCBI Taxonomy" id="6523"/>
    <lineage>
        <taxon>Eukaryota</taxon>
        <taxon>Metazoa</taxon>
        <taxon>Spiralia</taxon>
        <taxon>Lophotrochozoa</taxon>
        <taxon>Mollusca</taxon>
        <taxon>Gastropoda</taxon>
        <taxon>Heterobranchia</taxon>
        <taxon>Euthyneura</taxon>
        <taxon>Panpulmonata</taxon>
        <taxon>Hygrophila</taxon>
        <taxon>Lymnaeoidea</taxon>
        <taxon>Lymnaeidae</taxon>
        <taxon>Lymnaea</taxon>
    </lineage>
</organism>
<feature type="binding site" evidence="2">
    <location>
        <position position="199"/>
    </location>
    <ligand>
        <name>substrate</name>
    </ligand>
</feature>
<feature type="binding site" evidence="2">
    <location>
        <position position="76"/>
    </location>
    <ligand>
        <name>phosphate</name>
        <dbReference type="ChEBI" id="CHEBI:43474"/>
    </ligand>
</feature>
<sequence length="290" mass="32230">MCSDRVQLPNPHLDRVTGNEADYLMHLGIHRVDWHVFKDVKFVCVGGTVDRMRKLSQHLAEKLNIQKLDYSFENHRYSGFKVGPIFCVTHGIGTPSLSVMLHEVFKLLYRAGCSDVTLIRIGTCGGVGVRHGTVVVSTGAITPGFEPFYITSSLGEILKLPTDADPILYQDIVNSKSIEDKYDVISGLTFCTEDFYQGQGRFDGSFCDYTQEERAAFLSKLRQMGVVNLEMESAGVLGMARKVGIKAAVVCVVLVDRMEAELPSPDLDIALLQEYPITLVSRYIVKKLSN</sequence>
<dbReference type="InterPro" id="IPR010059">
    <property type="entry name" value="Uridine_phosphorylase_euk"/>
</dbReference>
<comment type="similarity">
    <text evidence="1">Belongs to the PNP/UDP phosphorylase family.</text>
</comment>
<evidence type="ECO:0000256" key="1">
    <source>
        <dbReference type="ARBA" id="ARBA00010456"/>
    </source>
</evidence>
<dbReference type="NCBIfam" id="TIGR01719">
    <property type="entry name" value="euk_UDPppase"/>
    <property type="match status" value="1"/>
</dbReference>
<feature type="domain" description="Nucleoside phosphorylase" evidence="3">
    <location>
        <begin position="41"/>
        <end position="253"/>
    </location>
</feature>
<dbReference type="InterPro" id="IPR035994">
    <property type="entry name" value="Nucleoside_phosphorylase_sf"/>
</dbReference>
<feature type="binding site" evidence="2">
    <location>
        <begin position="120"/>
        <end position="123"/>
    </location>
    <ligand>
        <name>phosphate</name>
        <dbReference type="ChEBI" id="CHEBI:43474"/>
    </ligand>
</feature>
<evidence type="ECO:0000259" key="3">
    <source>
        <dbReference type="Pfam" id="PF01048"/>
    </source>
</evidence>
<dbReference type="Proteomes" id="UP001497497">
    <property type="component" value="Unassembled WGS sequence"/>
</dbReference>
<comment type="caution">
    <text evidence="4">The sequence shown here is derived from an EMBL/GenBank/DDBJ whole genome shotgun (WGS) entry which is preliminary data.</text>
</comment>
<dbReference type="SUPFAM" id="SSF53167">
    <property type="entry name" value="Purine and uridine phosphorylases"/>
    <property type="match status" value="1"/>
</dbReference>
<reference evidence="4 5" key="1">
    <citation type="submission" date="2024-04" db="EMBL/GenBank/DDBJ databases">
        <authorList>
            <consortium name="Genoscope - CEA"/>
            <person name="William W."/>
        </authorList>
    </citation>
    <scope>NUCLEOTIDE SEQUENCE [LARGE SCALE GENOMIC DNA]</scope>
</reference>
<dbReference type="GO" id="GO:0006218">
    <property type="term" value="P:uridine catabolic process"/>
    <property type="evidence" value="ECO:0007669"/>
    <property type="project" value="TreeGrafter"/>
</dbReference>
<dbReference type="GO" id="GO:0009166">
    <property type="term" value="P:nucleotide catabolic process"/>
    <property type="evidence" value="ECO:0007669"/>
    <property type="project" value="InterPro"/>
</dbReference>
<dbReference type="PANTHER" id="PTHR43691">
    <property type="entry name" value="URIDINE PHOSPHORYLASE"/>
    <property type="match status" value="1"/>
</dbReference>
<name>A0AAV2HQ31_LYMST</name>
<evidence type="ECO:0000256" key="2">
    <source>
        <dbReference type="PIRSR" id="PIRSR610059-50"/>
    </source>
</evidence>
<evidence type="ECO:0000313" key="4">
    <source>
        <dbReference type="EMBL" id="CAL1536192.1"/>
    </source>
</evidence>
<evidence type="ECO:0000313" key="5">
    <source>
        <dbReference type="Proteomes" id="UP001497497"/>
    </source>
</evidence>
<proteinExistence type="inferred from homology"/>
<feature type="binding site" evidence="2">
    <location>
        <position position="201"/>
    </location>
    <ligand>
        <name>substrate</name>
    </ligand>
</feature>
<dbReference type="AlphaFoldDB" id="A0AAV2HQ31"/>
<dbReference type="GO" id="GO:0005829">
    <property type="term" value="C:cytosol"/>
    <property type="evidence" value="ECO:0007669"/>
    <property type="project" value="TreeGrafter"/>
</dbReference>
<accession>A0AAV2HQ31</accession>
<dbReference type="EMBL" id="CAXITT010000223">
    <property type="protein sequence ID" value="CAL1536192.1"/>
    <property type="molecule type" value="Genomic_DNA"/>
</dbReference>
<dbReference type="Pfam" id="PF01048">
    <property type="entry name" value="PNP_UDP_1"/>
    <property type="match status" value="1"/>
</dbReference>
<dbReference type="Gene3D" id="3.40.50.1580">
    <property type="entry name" value="Nucleoside phosphorylase domain"/>
    <property type="match status" value="1"/>
</dbReference>
<keyword evidence="5" id="KW-1185">Reference proteome</keyword>